<organism evidence="1 2">
    <name type="scientific">Dipteronia dyeriana</name>
    <dbReference type="NCBI Taxonomy" id="168575"/>
    <lineage>
        <taxon>Eukaryota</taxon>
        <taxon>Viridiplantae</taxon>
        <taxon>Streptophyta</taxon>
        <taxon>Embryophyta</taxon>
        <taxon>Tracheophyta</taxon>
        <taxon>Spermatophyta</taxon>
        <taxon>Magnoliopsida</taxon>
        <taxon>eudicotyledons</taxon>
        <taxon>Gunneridae</taxon>
        <taxon>Pentapetalae</taxon>
        <taxon>rosids</taxon>
        <taxon>malvids</taxon>
        <taxon>Sapindales</taxon>
        <taxon>Sapindaceae</taxon>
        <taxon>Hippocastanoideae</taxon>
        <taxon>Acereae</taxon>
        <taxon>Dipteronia</taxon>
    </lineage>
</organism>
<sequence>MAHRHFGKPSTLCERERRGERKRDLAKGICVPLRLDKATIDGDFRHFARVLMDVNISLSPLTSLLLERDDSYSSFISVEYENLLTFCSTCSSIGHLSHACGWNKFGNVSSCMGKPALIWVGCIGVAPVVPSFMSEGPSVPLASFLQLSFGMASAVSGLEVVMVPPFVVIDVVLVPNSSYGVLSRLDVHSSVGSVISSLLDAYDF</sequence>
<name>A0AAE0CPR2_9ROSI</name>
<keyword evidence="2" id="KW-1185">Reference proteome</keyword>
<evidence type="ECO:0000313" key="1">
    <source>
        <dbReference type="EMBL" id="KAK2658947.1"/>
    </source>
</evidence>
<gene>
    <name evidence="1" type="ORF">Ddye_005480</name>
</gene>
<dbReference type="PANTHER" id="PTHR31286:SF60">
    <property type="entry name" value="PROTEIN, PUTATIVE-RELATED"/>
    <property type="match status" value="1"/>
</dbReference>
<proteinExistence type="predicted"/>
<dbReference type="PANTHER" id="PTHR31286">
    <property type="entry name" value="GLYCINE-RICH CELL WALL STRUCTURAL PROTEIN 1.8-LIKE"/>
    <property type="match status" value="1"/>
</dbReference>
<dbReference type="EMBL" id="JANJYI010000002">
    <property type="protein sequence ID" value="KAK2658947.1"/>
    <property type="molecule type" value="Genomic_DNA"/>
</dbReference>
<evidence type="ECO:0000313" key="2">
    <source>
        <dbReference type="Proteomes" id="UP001280121"/>
    </source>
</evidence>
<evidence type="ECO:0008006" key="3">
    <source>
        <dbReference type="Google" id="ProtNLM"/>
    </source>
</evidence>
<dbReference type="AlphaFoldDB" id="A0AAE0CPR2"/>
<reference evidence="1" key="1">
    <citation type="journal article" date="2023" name="Plant J.">
        <title>Genome sequences and population genomics provide insights into the demographic history, inbreeding, and mutation load of two 'living fossil' tree species of Dipteronia.</title>
        <authorList>
            <person name="Feng Y."/>
            <person name="Comes H.P."/>
            <person name="Chen J."/>
            <person name="Zhu S."/>
            <person name="Lu R."/>
            <person name="Zhang X."/>
            <person name="Li P."/>
            <person name="Qiu J."/>
            <person name="Olsen K.M."/>
            <person name="Qiu Y."/>
        </authorList>
    </citation>
    <scope>NUCLEOTIDE SEQUENCE</scope>
    <source>
        <strain evidence="1">KIB01</strain>
    </source>
</reference>
<protein>
    <recommendedName>
        <fullName evidence="3">Zinc knuckle CX2CX4HX4C domain-containing protein</fullName>
    </recommendedName>
</protein>
<dbReference type="Proteomes" id="UP001280121">
    <property type="component" value="Unassembled WGS sequence"/>
</dbReference>
<dbReference type="InterPro" id="IPR040256">
    <property type="entry name" value="At4g02000-like"/>
</dbReference>
<comment type="caution">
    <text evidence="1">The sequence shown here is derived from an EMBL/GenBank/DDBJ whole genome shotgun (WGS) entry which is preliminary data.</text>
</comment>
<accession>A0AAE0CPR2</accession>